<organism evidence="1 2">
    <name type="scientific">Nicotiana tabacum</name>
    <name type="common">Common tobacco</name>
    <dbReference type="NCBI Taxonomy" id="4097"/>
    <lineage>
        <taxon>Eukaryota</taxon>
        <taxon>Viridiplantae</taxon>
        <taxon>Streptophyta</taxon>
        <taxon>Embryophyta</taxon>
        <taxon>Tracheophyta</taxon>
        <taxon>Spermatophyta</taxon>
        <taxon>Magnoliopsida</taxon>
        <taxon>eudicotyledons</taxon>
        <taxon>Gunneridae</taxon>
        <taxon>Pentapetalae</taxon>
        <taxon>asterids</taxon>
        <taxon>lamiids</taxon>
        <taxon>Solanales</taxon>
        <taxon>Solanaceae</taxon>
        <taxon>Nicotianoideae</taxon>
        <taxon>Nicotianeae</taxon>
        <taxon>Nicotiana</taxon>
    </lineage>
</organism>
<gene>
    <name evidence="2" type="primary">LOC142163507</name>
</gene>
<evidence type="ECO:0000313" key="2">
    <source>
        <dbReference type="RefSeq" id="XP_075076902.1"/>
    </source>
</evidence>
<dbReference type="Proteomes" id="UP000790787">
    <property type="component" value="Chromosome 8"/>
</dbReference>
<dbReference type="RefSeq" id="XP_075076902.1">
    <property type="nucleotide sequence ID" value="XM_075220801.1"/>
</dbReference>
<evidence type="ECO:0000313" key="1">
    <source>
        <dbReference type="Proteomes" id="UP000790787"/>
    </source>
</evidence>
<reference evidence="1" key="1">
    <citation type="journal article" date="2014" name="Nat. Commun.">
        <title>The tobacco genome sequence and its comparison with those of tomato and potato.</title>
        <authorList>
            <person name="Sierro N."/>
            <person name="Battey J.N."/>
            <person name="Ouadi S."/>
            <person name="Bakaher N."/>
            <person name="Bovet L."/>
            <person name="Willig A."/>
            <person name="Goepfert S."/>
            <person name="Peitsch M.C."/>
            <person name="Ivanov N.V."/>
        </authorList>
    </citation>
    <scope>NUCLEOTIDE SEQUENCE [LARGE SCALE GENOMIC DNA]</scope>
</reference>
<accession>A0AC58RW00</accession>
<name>A0AC58RW00_TOBAC</name>
<proteinExistence type="predicted"/>
<keyword evidence="1" id="KW-1185">Reference proteome</keyword>
<protein>
    <submittedName>
        <fullName evidence="2">Uncharacterized protein LOC142163507</fullName>
    </submittedName>
</protein>
<reference evidence="2" key="2">
    <citation type="submission" date="2025-08" db="UniProtKB">
        <authorList>
            <consortium name="RefSeq"/>
        </authorList>
    </citation>
    <scope>IDENTIFICATION</scope>
    <source>
        <tissue evidence="2">Leaf</tissue>
    </source>
</reference>
<sequence length="376" mass="43384">MLIALCPRKLISCKLDLRVLSSPNSRNSSVALSQMLGRVKATIVGKGKGLKRKAPSQISLLMNFIIWNARGANSTEFYRHCAYMVKLHNLVVLFLLETRMADHTHLTVEIQLSAQFQSPTIGQYVGIVVMWKDNLVKQEAVCTTPHGVHATIKVAPDDSKWLFSAIYASGHIHDRIRFWQSLEDMATVYKGNWFVAGDFNEVLKARDKFGGNNTNNSRSTHFWNCLNQCRIVDLGFKRSKYTWSNKRYTNMQDLILEKLDRCFATDEWIELYLESTVTHLPRAHSNRCPLLITITSQQYNDHRRPFRFESMWCSHPEFISIVHNQSTSDLFGNTNISKTNVTTWNRHVFCDIFHKKKHILAKINGIQRSNAYPFSR</sequence>